<dbReference type="AlphaFoldDB" id="A0A381P7C7"/>
<evidence type="ECO:0000259" key="1">
    <source>
        <dbReference type="SMART" id="SM00849"/>
    </source>
</evidence>
<dbReference type="Gene3D" id="3.60.15.10">
    <property type="entry name" value="Ribonuclease Z/Hydroxyacylglutathione hydrolase-like"/>
    <property type="match status" value="1"/>
</dbReference>
<dbReference type="PANTHER" id="PTHR46018">
    <property type="entry name" value="ZINC PHOSPHODIESTERASE ELAC PROTEIN 1"/>
    <property type="match status" value="1"/>
</dbReference>
<reference evidence="2" key="1">
    <citation type="submission" date="2018-05" db="EMBL/GenBank/DDBJ databases">
        <authorList>
            <person name="Lanie J.A."/>
            <person name="Ng W.-L."/>
            <person name="Kazmierczak K.M."/>
            <person name="Andrzejewski T.M."/>
            <person name="Davidsen T.M."/>
            <person name="Wayne K.J."/>
            <person name="Tettelin H."/>
            <person name="Glass J.I."/>
            <person name="Rusch D."/>
            <person name="Podicherti R."/>
            <person name="Tsui H.-C.T."/>
            <person name="Winkler M.E."/>
        </authorList>
    </citation>
    <scope>NUCLEOTIDE SEQUENCE</scope>
</reference>
<dbReference type="EMBL" id="UINC01000891">
    <property type="protein sequence ID" value="SUZ62835.1"/>
    <property type="molecule type" value="Genomic_DNA"/>
</dbReference>
<dbReference type="Pfam" id="PF12706">
    <property type="entry name" value="Lactamase_B_2"/>
    <property type="match status" value="1"/>
</dbReference>
<protein>
    <recommendedName>
        <fullName evidence="1">Metallo-beta-lactamase domain-containing protein</fullName>
    </recommendedName>
</protein>
<dbReference type="InterPro" id="IPR001279">
    <property type="entry name" value="Metallo-B-lactamas"/>
</dbReference>
<dbReference type="SUPFAM" id="SSF56281">
    <property type="entry name" value="Metallo-hydrolase/oxidoreductase"/>
    <property type="match status" value="1"/>
</dbReference>
<sequence>MPQMKISFLGTGSGTSTNRAHTALVYDCDDGTRLLIDTSSGNTVARNASELGIPVGEFDTVLLSHHHPDHMSGLLFIQFTRALARQDGSALNVYLTEESREWAIKMCAAAHLNVAEVDKDGAKNSDGRQVMRWTVVSPGEQIDLGPTTTASCFSADHISGAVGWRVNSGGMSVVFSGDTRFNPNLVKASQGARLLIHEAYRTDEESDYANNHGHSTAGDAGRAATQAGVTELVLTHLDSEFAANPQPLLDDAKKHFDGPISAATDLHQITVTAA</sequence>
<dbReference type="GO" id="GO:0042781">
    <property type="term" value="F:3'-tRNA processing endoribonuclease activity"/>
    <property type="evidence" value="ECO:0007669"/>
    <property type="project" value="TreeGrafter"/>
</dbReference>
<gene>
    <name evidence="2" type="ORF">METZ01_LOCUS15689</name>
</gene>
<evidence type="ECO:0000313" key="2">
    <source>
        <dbReference type="EMBL" id="SUZ62835.1"/>
    </source>
</evidence>
<dbReference type="SMART" id="SM00849">
    <property type="entry name" value="Lactamase_B"/>
    <property type="match status" value="1"/>
</dbReference>
<proteinExistence type="predicted"/>
<name>A0A381P7C7_9ZZZZ</name>
<feature type="domain" description="Metallo-beta-lactamase" evidence="1">
    <location>
        <begin position="20"/>
        <end position="236"/>
    </location>
</feature>
<dbReference type="PANTHER" id="PTHR46018:SF2">
    <property type="entry name" value="ZINC PHOSPHODIESTERASE ELAC PROTEIN 1"/>
    <property type="match status" value="1"/>
</dbReference>
<dbReference type="InterPro" id="IPR036866">
    <property type="entry name" value="RibonucZ/Hydroxyglut_hydro"/>
</dbReference>
<accession>A0A381P7C7</accession>
<organism evidence="2">
    <name type="scientific">marine metagenome</name>
    <dbReference type="NCBI Taxonomy" id="408172"/>
    <lineage>
        <taxon>unclassified sequences</taxon>
        <taxon>metagenomes</taxon>
        <taxon>ecological metagenomes</taxon>
    </lineage>
</organism>